<feature type="transmembrane region" description="Helical" evidence="1">
    <location>
        <begin position="20"/>
        <end position="44"/>
    </location>
</feature>
<sequence length="457" mass="50619">MLHMTAVKPLASRAFAPADGAGLTAFLNWALCWMLLPNLPFLPITIMGGPMRAPEIWLCAAVGFVASWFGYWVRLSAFFGLLAYLTLVFIASMFNMHVSMILSVIALVLDLRPAASPEYMIGGGLLILVLALAARQLRRPANLRGLQWMAAAAALTFSLAQADYIRARDGATSYNRLAPADAPFTSATQQTDFLKLANGKRHVMVVVVEAMGLPTEATLRTRLGAIWTRPELAARFEISQGSTTFYNSTTKGEIRELCQRWGDYPEIVTPDPDCLPATLARRGYATHAYHGFSPKFFDRDRWYPLIGFERMSFRGTLEAAGAGHCPNVFPGACDRHIPRLIGRDLAAAKQPQFVYWLTLNSHLPVVANAALRTDNCRQLGPLLDGDYPQVCRLFAIWDDTAAALADMASRPGFPPTDILIVGDHMPPFTQQKSRMMFDSTKVPWVLLRYRPPERPAE</sequence>
<dbReference type="STRING" id="1515612.SKP52_18170"/>
<proteinExistence type="predicted"/>
<keyword evidence="4" id="KW-1185">Reference proteome</keyword>
<dbReference type="HOGENOM" id="CLU_608203_0_0_5"/>
<gene>
    <name evidence="3" type="ORF">SKP52_18170</name>
</gene>
<dbReference type="RefSeq" id="WP_039577026.1">
    <property type="nucleotide sequence ID" value="NZ_CP009122.1"/>
</dbReference>
<evidence type="ECO:0000313" key="3">
    <source>
        <dbReference type="EMBL" id="AJA10504.1"/>
    </source>
</evidence>
<organism evidence="3 4">
    <name type="scientific">Sphingopyxis fribergensis</name>
    <dbReference type="NCBI Taxonomy" id="1515612"/>
    <lineage>
        <taxon>Bacteria</taxon>
        <taxon>Pseudomonadati</taxon>
        <taxon>Pseudomonadota</taxon>
        <taxon>Alphaproteobacteria</taxon>
        <taxon>Sphingomonadales</taxon>
        <taxon>Sphingomonadaceae</taxon>
        <taxon>Sphingopyxis</taxon>
    </lineage>
</organism>
<keyword evidence="1" id="KW-0472">Membrane</keyword>
<dbReference type="Proteomes" id="UP000030907">
    <property type="component" value="Chromosome"/>
</dbReference>
<keyword evidence="1" id="KW-0812">Transmembrane</keyword>
<dbReference type="KEGG" id="sphk:SKP52_18170"/>
<evidence type="ECO:0000256" key="1">
    <source>
        <dbReference type="SAM" id="Phobius"/>
    </source>
</evidence>
<dbReference type="InterPro" id="IPR017850">
    <property type="entry name" value="Alkaline_phosphatase_core_sf"/>
</dbReference>
<feature type="domain" description="Sulfatase N-terminal" evidence="2">
    <location>
        <begin position="266"/>
        <end position="430"/>
    </location>
</feature>
<accession>A0A0A7PKI5</accession>
<feature type="transmembrane region" description="Helical" evidence="1">
    <location>
        <begin position="56"/>
        <end position="75"/>
    </location>
</feature>
<dbReference type="EMBL" id="CP009122">
    <property type="protein sequence ID" value="AJA10504.1"/>
    <property type="molecule type" value="Genomic_DNA"/>
</dbReference>
<reference evidence="3 4" key="1">
    <citation type="journal article" date="2015" name="Int. J. Syst. Evol. Microbiol.">
        <title>Description of Sphingopyxis fribergensis sp. nov. - a soil bacterium with the ability to degrade styrene and phenylacetic acid.</title>
        <authorList>
            <person name="Oelschlagel M."/>
            <person name="Ruckert C."/>
            <person name="Kalinowski J."/>
            <person name="Schmidt G."/>
            <person name="Schlomann M."/>
            <person name="Tischler D."/>
        </authorList>
    </citation>
    <scope>NUCLEOTIDE SEQUENCE [LARGE SCALE GENOMIC DNA]</scope>
    <source>
        <strain evidence="3 4">Kp5.2</strain>
    </source>
</reference>
<feature type="transmembrane region" description="Helical" evidence="1">
    <location>
        <begin position="81"/>
        <end position="109"/>
    </location>
</feature>
<evidence type="ECO:0000259" key="2">
    <source>
        <dbReference type="Pfam" id="PF00884"/>
    </source>
</evidence>
<dbReference type="InterPro" id="IPR000917">
    <property type="entry name" value="Sulfatase_N"/>
</dbReference>
<name>A0A0A7PKI5_9SPHN</name>
<protein>
    <recommendedName>
        <fullName evidence="2">Sulfatase N-terminal domain-containing protein</fullName>
    </recommendedName>
</protein>
<dbReference type="Pfam" id="PF00884">
    <property type="entry name" value="Sulfatase"/>
    <property type="match status" value="1"/>
</dbReference>
<dbReference type="AlphaFoldDB" id="A0A0A7PKI5"/>
<evidence type="ECO:0000313" key="4">
    <source>
        <dbReference type="Proteomes" id="UP000030907"/>
    </source>
</evidence>
<keyword evidence="1" id="KW-1133">Transmembrane helix</keyword>
<feature type="transmembrane region" description="Helical" evidence="1">
    <location>
        <begin position="116"/>
        <end position="134"/>
    </location>
</feature>
<dbReference type="SUPFAM" id="SSF53649">
    <property type="entry name" value="Alkaline phosphatase-like"/>
    <property type="match status" value="1"/>
</dbReference>
<dbReference type="Gene3D" id="3.40.720.10">
    <property type="entry name" value="Alkaline Phosphatase, subunit A"/>
    <property type="match status" value="1"/>
</dbReference>